<evidence type="ECO:0008006" key="3">
    <source>
        <dbReference type="Google" id="ProtNLM"/>
    </source>
</evidence>
<protein>
    <recommendedName>
        <fullName evidence="3">DUF2946 domain-containing protein</fullName>
    </recommendedName>
</protein>
<evidence type="ECO:0000313" key="2">
    <source>
        <dbReference type="Proteomes" id="UP000270046"/>
    </source>
</evidence>
<dbReference type="AlphaFoldDB" id="A0A494W4G0"/>
<proteinExistence type="predicted"/>
<dbReference type="KEGG" id="muh:HYN43_024295"/>
<organism evidence="1 2">
    <name type="scientific">Mucilaginibacter celer</name>
    <dbReference type="NCBI Taxonomy" id="2305508"/>
    <lineage>
        <taxon>Bacteria</taxon>
        <taxon>Pseudomonadati</taxon>
        <taxon>Bacteroidota</taxon>
        <taxon>Sphingobacteriia</taxon>
        <taxon>Sphingobacteriales</taxon>
        <taxon>Sphingobacteriaceae</taxon>
        <taxon>Mucilaginibacter</taxon>
    </lineage>
</organism>
<name>A0A494W4G0_9SPHI</name>
<accession>A0A494W4G0</accession>
<reference evidence="1 2" key="1">
    <citation type="submission" date="2018-10" db="EMBL/GenBank/DDBJ databases">
        <title>Genome sequencing of Mucilaginibacter sp. HYN0043.</title>
        <authorList>
            <person name="Kim M."/>
            <person name="Yi H."/>
        </authorList>
    </citation>
    <scope>NUCLEOTIDE SEQUENCE [LARGE SCALE GENOMIC DNA]</scope>
    <source>
        <strain evidence="1 2">HYN0043</strain>
    </source>
</reference>
<dbReference type="EMBL" id="CP032869">
    <property type="protein sequence ID" value="AYL98212.1"/>
    <property type="molecule type" value="Genomic_DNA"/>
</dbReference>
<evidence type="ECO:0000313" key="1">
    <source>
        <dbReference type="EMBL" id="AYL98212.1"/>
    </source>
</evidence>
<keyword evidence="2" id="KW-1185">Reference proteome</keyword>
<dbReference type="Proteomes" id="UP000270046">
    <property type="component" value="Chromosome"/>
</dbReference>
<sequence>MNKKRLHIVFAWLLLLSFVVGQYAVYSHQHALIKGITKHSHIAADRQTIKEKCLLCDAMHHADAVVLTNKLFLIPLVPSTHVFKQGDYNFVSLALILAAGRAPPVAA</sequence>
<dbReference type="RefSeq" id="WP_119406492.1">
    <property type="nucleotide sequence ID" value="NZ_CP032869.1"/>
</dbReference>
<dbReference type="OrthoDB" id="797432at2"/>
<gene>
    <name evidence="1" type="ORF">HYN43_024295</name>
</gene>